<feature type="transmembrane region" description="Helical" evidence="1">
    <location>
        <begin position="340"/>
        <end position="358"/>
    </location>
</feature>
<dbReference type="SMART" id="SM00256">
    <property type="entry name" value="FBOX"/>
    <property type="match status" value="1"/>
</dbReference>
<accession>A0AAW2Z797</accession>
<comment type="caution">
    <text evidence="3">The sequence shown here is derived from an EMBL/GenBank/DDBJ whole genome shotgun (WGS) entry which is preliminary data.</text>
</comment>
<dbReference type="InterPro" id="IPR001810">
    <property type="entry name" value="F-box_dom"/>
</dbReference>
<name>A0AAW2Z797_9EUKA</name>
<gene>
    <name evidence="3" type="ORF">AKO1_003660</name>
</gene>
<feature type="transmembrane region" description="Helical" evidence="1">
    <location>
        <begin position="421"/>
        <end position="442"/>
    </location>
</feature>
<reference evidence="3 4" key="1">
    <citation type="submission" date="2024-03" db="EMBL/GenBank/DDBJ databases">
        <title>The Acrasis kona genome and developmental transcriptomes reveal deep origins of eukaryotic multicellular pathways.</title>
        <authorList>
            <person name="Sheikh S."/>
            <person name="Fu C.-J."/>
            <person name="Brown M.W."/>
            <person name="Baldauf S.L."/>
        </authorList>
    </citation>
    <scope>NUCLEOTIDE SEQUENCE [LARGE SCALE GENOMIC DNA]</scope>
    <source>
        <strain evidence="3 4">ATCC MYA-3509</strain>
    </source>
</reference>
<sequence length="470" mass="53159">MFEELPDDAIYEIMMYLPSIDILRVSAACTQLYNVSKNPRLWDKRLSEEWIKTKRKLVDETTIKTNHETNVDDVLVGVQDPRMIYLERVLKLSNWSKQFAGTSNHNVIRPVKRLWIGFKPIYKIFFHSLPTSFLLPKHLNKDQLGHHLTHIHFIQKCTRGLLTLLCMFALTVSLIFFFSHVTLFYRLLSLILLFVLNAPHIHDCFYTGGVKSQNQWVLVTSCVAACVFCYVLSSVLQLNQDLEKVISFFGVQTALLFINSVLIGLDISVSIMLFGTINVNYGPTDNFQLPGAVLFNAVKGDNVILDYESENAQVLGPTRLPLIPIAVTIGLSLGSGGFHFLYEAVVFLIIFTISYFTGGSVRITGDFDSVLSAIVSAFFSLMVVAITTGILEHKMGYCWLLNRDRRNLSVLDLVKRGGKLALYQVLTLVVLGLFIYAWTYLLTNCMEMIIYLPVVGGHWSEFRGLNITSV</sequence>
<dbReference type="Pfam" id="PF12937">
    <property type="entry name" value="F-box-like"/>
    <property type="match status" value="1"/>
</dbReference>
<keyword evidence="1" id="KW-0472">Membrane</keyword>
<feature type="transmembrane region" description="Helical" evidence="1">
    <location>
        <begin position="248"/>
        <end position="274"/>
    </location>
</feature>
<evidence type="ECO:0000256" key="1">
    <source>
        <dbReference type="SAM" id="Phobius"/>
    </source>
</evidence>
<dbReference type="InterPro" id="IPR036047">
    <property type="entry name" value="F-box-like_dom_sf"/>
</dbReference>
<evidence type="ECO:0000259" key="2">
    <source>
        <dbReference type="PROSITE" id="PS50181"/>
    </source>
</evidence>
<feature type="transmembrane region" description="Helical" evidence="1">
    <location>
        <begin position="183"/>
        <end position="201"/>
    </location>
</feature>
<feature type="domain" description="F-box" evidence="2">
    <location>
        <begin position="1"/>
        <end position="45"/>
    </location>
</feature>
<feature type="transmembrane region" description="Helical" evidence="1">
    <location>
        <begin position="370"/>
        <end position="391"/>
    </location>
</feature>
<evidence type="ECO:0000313" key="3">
    <source>
        <dbReference type="EMBL" id="KAL0484799.1"/>
    </source>
</evidence>
<keyword evidence="1" id="KW-0812">Transmembrane</keyword>
<dbReference type="Gene3D" id="1.20.1280.50">
    <property type="match status" value="1"/>
</dbReference>
<dbReference type="EMBL" id="JAOPGA020001071">
    <property type="protein sequence ID" value="KAL0484799.1"/>
    <property type="molecule type" value="Genomic_DNA"/>
</dbReference>
<feature type="transmembrane region" description="Helical" evidence="1">
    <location>
        <begin position="160"/>
        <end position="178"/>
    </location>
</feature>
<dbReference type="AlphaFoldDB" id="A0AAW2Z797"/>
<dbReference type="Proteomes" id="UP001431209">
    <property type="component" value="Unassembled WGS sequence"/>
</dbReference>
<protein>
    <recommendedName>
        <fullName evidence="2">F-box domain-containing protein</fullName>
    </recommendedName>
</protein>
<keyword evidence="4" id="KW-1185">Reference proteome</keyword>
<organism evidence="3 4">
    <name type="scientific">Acrasis kona</name>
    <dbReference type="NCBI Taxonomy" id="1008807"/>
    <lineage>
        <taxon>Eukaryota</taxon>
        <taxon>Discoba</taxon>
        <taxon>Heterolobosea</taxon>
        <taxon>Tetramitia</taxon>
        <taxon>Eutetramitia</taxon>
        <taxon>Acrasidae</taxon>
        <taxon>Acrasis</taxon>
    </lineage>
</organism>
<feature type="transmembrane region" description="Helical" evidence="1">
    <location>
        <begin position="216"/>
        <end position="236"/>
    </location>
</feature>
<proteinExistence type="predicted"/>
<dbReference type="PROSITE" id="PS50181">
    <property type="entry name" value="FBOX"/>
    <property type="match status" value="1"/>
</dbReference>
<keyword evidence="1" id="KW-1133">Transmembrane helix</keyword>
<evidence type="ECO:0000313" key="4">
    <source>
        <dbReference type="Proteomes" id="UP001431209"/>
    </source>
</evidence>
<dbReference type="SUPFAM" id="SSF81383">
    <property type="entry name" value="F-box domain"/>
    <property type="match status" value="1"/>
</dbReference>